<feature type="active site" description="Charge relay system" evidence="4">
    <location>
        <position position="421"/>
    </location>
</feature>
<dbReference type="InterPro" id="IPR050654">
    <property type="entry name" value="AChE-related_enzymes"/>
</dbReference>
<dbReference type="RefSeq" id="WP_153501215.1">
    <property type="nucleotide sequence ID" value="NZ_WIRE01000001.1"/>
</dbReference>
<feature type="domain" description="Carboxylesterase type B" evidence="5">
    <location>
        <begin position="7"/>
        <end position="475"/>
    </location>
</feature>
<dbReference type="GO" id="GO:0004104">
    <property type="term" value="F:cholinesterase activity"/>
    <property type="evidence" value="ECO:0007669"/>
    <property type="project" value="InterPro"/>
</dbReference>
<feature type="active site" description="Charge relay system" evidence="4">
    <location>
        <position position="312"/>
    </location>
</feature>
<gene>
    <name evidence="6" type="ORF">GFN93_11445</name>
</gene>
<evidence type="ECO:0000256" key="4">
    <source>
        <dbReference type="PIRSR" id="PIRSR600997-1"/>
    </source>
</evidence>
<dbReference type="PANTHER" id="PTHR43918">
    <property type="entry name" value="ACETYLCHOLINESTERASE"/>
    <property type="match status" value="1"/>
</dbReference>
<evidence type="ECO:0000313" key="6">
    <source>
        <dbReference type="EMBL" id="MQX53867.1"/>
    </source>
</evidence>
<dbReference type="EMBL" id="WIRE01000001">
    <property type="protein sequence ID" value="MQX53867.1"/>
    <property type="molecule type" value="Genomic_DNA"/>
</dbReference>
<dbReference type="Gene3D" id="3.40.50.1820">
    <property type="entry name" value="alpha/beta hydrolase"/>
    <property type="match status" value="1"/>
</dbReference>
<reference evidence="6 7" key="1">
    <citation type="submission" date="2019-10" db="EMBL/GenBank/DDBJ databases">
        <title>Alcanivorax sp.PA15-N-34 draft genome sequence.</title>
        <authorList>
            <person name="Liao X."/>
            <person name="Shao Z."/>
        </authorList>
    </citation>
    <scope>NUCLEOTIDE SEQUENCE [LARGE SCALE GENOMIC DNA]</scope>
    <source>
        <strain evidence="6 7">PA15-N-34</strain>
    </source>
</reference>
<name>A0A6N7LTX5_9GAMM</name>
<dbReference type="Pfam" id="PF00135">
    <property type="entry name" value="COesterase"/>
    <property type="match status" value="1"/>
</dbReference>
<feature type="active site" description="Acyl-ester intermediate" evidence="4">
    <location>
        <position position="183"/>
    </location>
</feature>
<evidence type="ECO:0000256" key="2">
    <source>
        <dbReference type="ARBA" id="ARBA00022801"/>
    </source>
</evidence>
<dbReference type="InterPro" id="IPR002018">
    <property type="entry name" value="CarbesteraseB"/>
</dbReference>
<organism evidence="6 7">
    <name type="scientific">Alcanivorax sediminis</name>
    <dbReference type="NCBI Taxonomy" id="2663008"/>
    <lineage>
        <taxon>Bacteria</taxon>
        <taxon>Pseudomonadati</taxon>
        <taxon>Pseudomonadota</taxon>
        <taxon>Gammaproteobacteria</taxon>
        <taxon>Oceanospirillales</taxon>
        <taxon>Alcanivoracaceae</taxon>
        <taxon>Alcanivorax</taxon>
    </lineage>
</organism>
<dbReference type="AlphaFoldDB" id="A0A6N7LTX5"/>
<evidence type="ECO:0000259" key="5">
    <source>
        <dbReference type="Pfam" id="PF00135"/>
    </source>
</evidence>
<dbReference type="InterPro" id="IPR000997">
    <property type="entry name" value="Cholinesterase"/>
</dbReference>
<comment type="caution">
    <text evidence="6">The sequence shown here is derived from an EMBL/GenBank/DDBJ whole genome shotgun (WGS) entry which is preliminary data.</text>
</comment>
<dbReference type="PANTHER" id="PTHR43918:SF4">
    <property type="entry name" value="CARBOXYLIC ESTER HYDROLASE"/>
    <property type="match status" value="1"/>
</dbReference>
<sequence>MTAVIRQGQYQGLNHKGVIEYRGIPFALPPVGERRFKSPARLPESTAQFSADQFPLASLQMNNPIMGVNESSQDCLYLNIWRPQGEGPFPVMVWFHGGGYLSGSISQVLYNGAELARTQNVVVVNAAYRLGALGFADFTALAPELDAVTNAGLRDQVAALEWVKENIEAFAGDPLAVTIFGESAGGFSVCSLLACPAASELFHAAIVQSGAADFALLPSEASKVAEAMVAAIPGEGGAAERIERCSDRDWIKAQSAAVKVLVNRGLRDTTPQFAMNFLPVVDGDFLPELPINAIAKGSARDKRLLAGVCQDEYHFFQYGGVLAGKTSMAALREIDDAELLRRFERGVPGHGQEADQYYRNTVTPDERRCDLDRLSAMESDRLFRVPTLRLLDAQSMQNKACWGFQFTWPSAPFGVPLGACHVVDIPFVFGVTDTPAGLYFTGGGDEAKALSGEVMRVWGQFAHGTEPDWPRWQEARQVKQFGPGDPLAPLLDGEGEALWERIIPVPGVSAG</sequence>
<evidence type="ECO:0000256" key="3">
    <source>
        <dbReference type="ARBA" id="ARBA00023157"/>
    </source>
</evidence>
<dbReference type="PRINTS" id="PR00878">
    <property type="entry name" value="CHOLNESTRASE"/>
</dbReference>
<evidence type="ECO:0000256" key="1">
    <source>
        <dbReference type="ARBA" id="ARBA00005964"/>
    </source>
</evidence>
<comment type="similarity">
    <text evidence="1">Belongs to the type-B carboxylesterase/lipase family.</text>
</comment>
<dbReference type="InterPro" id="IPR029058">
    <property type="entry name" value="AB_hydrolase_fold"/>
</dbReference>
<keyword evidence="2" id="KW-0378">Hydrolase</keyword>
<protein>
    <submittedName>
        <fullName evidence="6">Carboxylesterase family protein</fullName>
    </submittedName>
</protein>
<dbReference type="SUPFAM" id="SSF53474">
    <property type="entry name" value="alpha/beta-Hydrolases"/>
    <property type="match status" value="1"/>
</dbReference>
<dbReference type="Proteomes" id="UP000469421">
    <property type="component" value="Unassembled WGS sequence"/>
</dbReference>
<accession>A0A6N7LTX5</accession>
<keyword evidence="7" id="KW-1185">Reference proteome</keyword>
<keyword evidence="3" id="KW-1015">Disulfide bond</keyword>
<evidence type="ECO:0000313" key="7">
    <source>
        <dbReference type="Proteomes" id="UP000469421"/>
    </source>
</evidence>
<proteinExistence type="inferred from homology"/>